<gene>
    <name evidence="3" type="ORF">UU77_C0014G0012</name>
</gene>
<dbReference type="PANTHER" id="PTHR36194">
    <property type="entry name" value="S-LAYER-LIKE PROTEIN"/>
    <property type="match status" value="1"/>
</dbReference>
<evidence type="ECO:0000259" key="2">
    <source>
        <dbReference type="PROSITE" id="PS51781"/>
    </source>
</evidence>
<comment type="caution">
    <text evidence="3">The sequence shown here is derived from an EMBL/GenBank/DDBJ whole genome shotgun (WGS) entry which is preliminary data.</text>
</comment>
<evidence type="ECO:0000313" key="3">
    <source>
        <dbReference type="EMBL" id="KKS20863.1"/>
    </source>
</evidence>
<evidence type="ECO:0000313" key="4">
    <source>
        <dbReference type="Proteomes" id="UP000034507"/>
    </source>
</evidence>
<dbReference type="Pfam" id="PF08308">
    <property type="entry name" value="PEGA"/>
    <property type="match status" value="2"/>
</dbReference>
<dbReference type="Proteomes" id="UP000034507">
    <property type="component" value="Unassembled WGS sequence"/>
</dbReference>
<organism evidence="3 4">
    <name type="scientific">candidate division WWE3 bacterium GW2011_GWC1_41_7</name>
    <dbReference type="NCBI Taxonomy" id="1619119"/>
    <lineage>
        <taxon>Bacteria</taxon>
        <taxon>Katanobacteria</taxon>
    </lineage>
</organism>
<dbReference type="InterPro" id="IPR013229">
    <property type="entry name" value="PEGA"/>
</dbReference>
<keyword evidence="1" id="KW-1133">Transmembrane helix</keyword>
<dbReference type="EMBL" id="LCBX01000014">
    <property type="protein sequence ID" value="KKS20863.1"/>
    <property type="molecule type" value="Genomic_DNA"/>
</dbReference>
<keyword evidence="1" id="KW-0812">Transmembrane</keyword>
<dbReference type="InterPro" id="IPR003646">
    <property type="entry name" value="SH3-like_bac-type"/>
</dbReference>
<accession>A0A0G1A6A6</accession>
<proteinExistence type="predicted"/>
<dbReference type="PROSITE" id="PS51781">
    <property type="entry name" value="SH3B"/>
    <property type="match status" value="1"/>
</dbReference>
<dbReference type="SMART" id="SM00287">
    <property type="entry name" value="SH3b"/>
    <property type="match status" value="1"/>
</dbReference>
<reference evidence="3 4" key="1">
    <citation type="journal article" date="2015" name="Nature">
        <title>rRNA introns, odd ribosomes, and small enigmatic genomes across a large radiation of phyla.</title>
        <authorList>
            <person name="Brown C.T."/>
            <person name="Hug L.A."/>
            <person name="Thomas B.C."/>
            <person name="Sharon I."/>
            <person name="Castelle C.J."/>
            <person name="Singh A."/>
            <person name="Wilkins M.J."/>
            <person name="Williams K.H."/>
            <person name="Banfield J.F."/>
        </authorList>
    </citation>
    <scope>NUCLEOTIDE SEQUENCE [LARGE SCALE GENOMIC DNA]</scope>
</reference>
<evidence type="ECO:0000256" key="1">
    <source>
        <dbReference type="SAM" id="Phobius"/>
    </source>
</evidence>
<dbReference type="PANTHER" id="PTHR36194:SF1">
    <property type="entry name" value="S-LAYER-LIKE PROTEIN"/>
    <property type="match status" value="1"/>
</dbReference>
<keyword evidence="1" id="KW-0472">Membrane</keyword>
<feature type="domain" description="SH3b" evidence="2">
    <location>
        <begin position="321"/>
        <end position="389"/>
    </location>
</feature>
<dbReference type="Gene3D" id="2.30.30.40">
    <property type="entry name" value="SH3 Domains"/>
    <property type="match status" value="1"/>
</dbReference>
<protein>
    <submittedName>
        <fullName evidence="3">PEGA domain protein</fullName>
    </submittedName>
</protein>
<feature type="transmembrane region" description="Helical" evidence="1">
    <location>
        <begin position="12"/>
        <end position="35"/>
    </location>
</feature>
<name>A0A0G1A6A6_UNCKA</name>
<sequence>MPINTLTPKKELNFSNIVVYFLALLGIVFIVYFGGNVIKNIGNLKGKAAFQAISQYQEAEVLVNGKSIGVTPIQTDEITAGENKITLKTPSRQYDTTIQFFQNTQIVVNQDMGVSEMFSSGQNFWIEKSAAGTVLSITSEPNNAKVFIDETEIGTTPYSNSNLTTGEYDLRVEAPGYESHIARIKIQKGFNLNISLKLFPIPVPAKVNLMEGSENLYNVSTGTGSIYADVPSWVKSVIYWNKTRGINLAGTGINKEPVFDYYLDYKGDIYNKDGELIKDPADYEQLKNAERGAYLGRTSDGNGLSQAAKETLQNIGEIGTPGEKTVTIKQTGTGWLRVRDVAGLTGGEVARVDVGGSYKLLEEQEEWVKIMVSDTVQGWVSKTYVDISQ</sequence>
<dbReference type="AlphaFoldDB" id="A0A0G1A6A6"/>